<organism evidence="2 3">
    <name type="scientific">Gordonia cholesterolivorans</name>
    <dbReference type="NCBI Taxonomy" id="559625"/>
    <lineage>
        <taxon>Bacteria</taxon>
        <taxon>Bacillati</taxon>
        <taxon>Actinomycetota</taxon>
        <taxon>Actinomycetes</taxon>
        <taxon>Mycobacteriales</taxon>
        <taxon>Gordoniaceae</taxon>
        <taxon>Gordonia</taxon>
    </lineage>
</organism>
<protein>
    <recommendedName>
        <fullName evidence="4">Integral membrane protein</fullName>
    </recommendedName>
</protein>
<keyword evidence="1" id="KW-1133">Transmembrane helix</keyword>
<keyword evidence="1" id="KW-0812">Transmembrane</keyword>
<evidence type="ECO:0000256" key="1">
    <source>
        <dbReference type="SAM" id="Phobius"/>
    </source>
</evidence>
<comment type="caution">
    <text evidence="2">The sequence shown here is derived from an EMBL/GenBank/DDBJ whole genome shotgun (WGS) entry which is preliminary data.</text>
</comment>
<feature type="transmembrane region" description="Helical" evidence="1">
    <location>
        <begin position="96"/>
        <end position="114"/>
    </location>
</feature>
<keyword evidence="1" id="KW-0472">Membrane</keyword>
<reference evidence="2 3" key="1">
    <citation type="journal article" date="2019" name="Int. J. Syst. Evol. Microbiol.">
        <title>The Global Catalogue of Microorganisms (GCM) 10K type strain sequencing project: providing services to taxonomists for standard genome sequencing and annotation.</title>
        <authorList>
            <consortium name="The Broad Institute Genomics Platform"/>
            <consortium name="The Broad Institute Genome Sequencing Center for Infectious Disease"/>
            <person name="Wu L."/>
            <person name="Ma J."/>
        </authorList>
    </citation>
    <scope>NUCLEOTIDE SEQUENCE [LARGE SCALE GENOMIC DNA]</scope>
    <source>
        <strain evidence="2 3">JCM 16227</strain>
    </source>
</reference>
<keyword evidence="3" id="KW-1185">Reference proteome</keyword>
<evidence type="ECO:0000313" key="3">
    <source>
        <dbReference type="Proteomes" id="UP001501170"/>
    </source>
</evidence>
<feature type="transmembrane region" description="Helical" evidence="1">
    <location>
        <begin position="126"/>
        <end position="147"/>
    </location>
</feature>
<dbReference type="RefSeq" id="WP_006895758.1">
    <property type="nucleotide sequence ID" value="NZ_BAAARB010000003.1"/>
</dbReference>
<sequence length="149" mass="15144">MSRLSVEIDLFTATGSAAVIAGGLVAAVARPLDLAKGSWLAAYLVLVCGVALIAIGIAQQRAPQPMSARFHASQLTGWIAANALVIAGSLTDTPAVVDVGSILLLVVLAATWRAGLRLLGSKAPAAYAYLAVLTVLIVSVPIGMVLASR</sequence>
<dbReference type="Proteomes" id="UP001501170">
    <property type="component" value="Unassembled WGS sequence"/>
</dbReference>
<accession>A0ABN3H8J0</accession>
<feature type="transmembrane region" description="Helical" evidence="1">
    <location>
        <begin position="39"/>
        <end position="58"/>
    </location>
</feature>
<name>A0ABN3H8J0_9ACTN</name>
<dbReference type="EMBL" id="BAAARB010000003">
    <property type="protein sequence ID" value="GAA2372259.1"/>
    <property type="molecule type" value="Genomic_DNA"/>
</dbReference>
<evidence type="ECO:0008006" key="4">
    <source>
        <dbReference type="Google" id="ProtNLM"/>
    </source>
</evidence>
<proteinExistence type="predicted"/>
<gene>
    <name evidence="2" type="ORF">GCM10009855_09480</name>
</gene>
<evidence type="ECO:0000313" key="2">
    <source>
        <dbReference type="EMBL" id="GAA2372259.1"/>
    </source>
</evidence>